<proteinExistence type="predicted"/>
<dbReference type="GO" id="GO:0003723">
    <property type="term" value="F:RNA binding"/>
    <property type="evidence" value="ECO:0007669"/>
    <property type="project" value="InterPro"/>
</dbReference>
<evidence type="ECO:0000256" key="3">
    <source>
        <dbReference type="SAM" id="MobiDB-lite"/>
    </source>
</evidence>
<feature type="region of interest" description="Disordered" evidence="3">
    <location>
        <begin position="16"/>
        <end position="39"/>
    </location>
</feature>
<keyword evidence="1" id="KW-0677">Repeat</keyword>
<dbReference type="Pfam" id="PF20430">
    <property type="entry name" value="Eplus_motif"/>
    <property type="match status" value="1"/>
</dbReference>
<feature type="repeat" description="PPR" evidence="2">
    <location>
        <begin position="350"/>
        <end position="384"/>
    </location>
</feature>
<dbReference type="FunFam" id="1.25.40.10:FF:000196">
    <property type="entry name" value="Pentatricopeptide repeat-containing protein At4g14850"/>
    <property type="match status" value="1"/>
</dbReference>
<dbReference type="FunFam" id="1.25.40.10:FF:001093">
    <property type="entry name" value="Pentatricopeptide repeat-containing protein At2g34400"/>
    <property type="match status" value="1"/>
</dbReference>
<name>A0A2N9G653_FAGSY</name>
<dbReference type="Pfam" id="PF20431">
    <property type="entry name" value="E_motif"/>
    <property type="match status" value="1"/>
</dbReference>
<sequence length="862" mass="96789">MRSPATSFQDRLLRKFSSIPPRHSIEKPRSFSQPSSSFTDRKEKLESCFDGRFQNILNKISKHSVFKPVPPIADANLDSNERLRLFSGVLRSCALKGCLNEGKVVHGQMIKNGMDPDLHFWDLLVNLYVKCGSLRCARLVLDELPERDVVSWNVLVKGLVDEGYSRDGVRLYGEMRKDGIRPNGQILMSVLEACLVCLELDFGLQLHAEVIKMGFFSNVFVGSALVEFYSKCGEMELASTVLFYNSKKSVVSWNAWLDEYALMGDWEEILKLFCAVRELKLKHGKFTLLTVIKSCSHLGNLRGGKAVHALAIKIGSELDKFLSCCLLNMYSKCGLPDYALKVFQRIKNPKIVAWSAMIHCLHQQGQSQEAAEMFCLMRHAGVSPNEFTLASIISAATSLGNQQYSESIHACVYKYGFQSDNFLSNSLVTMYMKTGYAHNGWKVFNTMSVRVTASWNALLSGFHDDRACDLGPRIFKEMLVIGLEPDIYTFISILKSCSNILDVDFGKQVHVHIIKDGLSSNGSVGTALIDMYAKCRCLEDADVTLNELTERDLLTWTTIISNYAQSNQGEKVVKCFSQMQQEGLKPNEFTFSSCLSGCSSLVLLDCGRQLHSLTIKSGLSCNVYVATALVDMYGQCRCIEDAEAVFKAMASRNAFSWNTIICGYSLNGQGNKALEAFRIMLDEGFLPDEITFTGVLSACNHLGLIEEGETYFNSLSKYYGITPTIEHFTSMVNLLSRAGKFIEVESFIEKWKLAHNPLIWDTILWASKVHGNVEIGERAAEKLFELEPDMGYNYVLLSHLYAAKGRWEDVVKVRTLMSNRGIHKEPGCSWLEIDAQVHLFFAQDRSHPKIKEISVHLEGLVR</sequence>
<dbReference type="PANTHER" id="PTHR47926">
    <property type="entry name" value="PENTATRICOPEPTIDE REPEAT-CONTAINING PROTEIN"/>
    <property type="match status" value="1"/>
</dbReference>
<feature type="repeat" description="PPR" evidence="2">
    <location>
        <begin position="148"/>
        <end position="182"/>
    </location>
</feature>
<dbReference type="PROSITE" id="PS51375">
    <property type="entry name" value="PPR"/>
    <property type="match status" value="4"/>
</dbReference>
<gene>
    <name evidence="4" type="ORF">FSB_LOCUS22436</name>
</gene>
<feature type="repeat" description="PPR" evidence="2">
    <location>
        <begin position="552"/>
        <end position="586"/>
    </location>
</feature>
<dbReference type="AlphaFoldDB" id="A0A2N9G653"/>
<feature type="repeat" description="PPR" evidence="2">
    <location>
        <begin position="653"/>
        <end position="687"/>
    </location>
</feature>
<dbReference type="FunFam" id="1.25.40.10:FF:000073">
    <property type="entry name" value="Pentatricopeptide repeat-containing protein chloroplastic"/>
    <property type="match status" value="1"/>
</dbReference>
<dbReference type="GO" id="GO:0009451">
    <property type="term" value="P:RNA modification"/>
    <property type="evidence" value="ECO:0007669"/>
    <property type="project" value="InterPro"/>
</dbReference>
<evidence type="ECO:0008006" key="5">
    <source>
        <dbReference type="Google" id="ProtNLM"/>
    </source>
</evidence>
<dbReference type="Gene3D" id="1.25.40.10">
    <property type="entry name" value="Tetratricopeptide repeat domain"/>
    <property type="match status" value="6"/>
</dbReference>
<dbReference type="InterPro" id="IPR046960">
    <property type="entry name" value="PPR_At4g14850-like_plant"/>
</dbReference>
<dbReference type="Pfam" id="PF13041">
    <property type="entry name" value="PPR_2"/>
    <property type="match status" value="3"/>
</dbReference>
<protein>
    <recommendedName>
        <fullName evidence="5">Pentacotripeptide-repeat region of PRORP domain-containing protein</fullName>
    </recommendedName>
</protein>
<dbReference type="Pfam" id="PF01535">
    <property type="entry name" value="PPR"/>
    <property type="match status" value="5"/>
</dbReference>
<evidence type="ECO:0000256" key="2">
    <source>
        <dbReference type="PROSITE-ProRule" id="PRU00708"/>
    </source>
</evidence>
<dbReference type="EMBL" id="OIVN01001489">
    <property type="protein sequence ID" value="SPC94554.1"/>
    <property type="molecule type" value="Genomic_DNA"/>
</dbReference>
<dbReference type="InterPro" id="IPR046848">
    <property type="entry name" value="E_motif"/>
</dbReference>
<organism evidence="4">
    <name type="scientific">Fagus sylvatica</name>
    <name type="common">Beechnut</name>
    <dbReference type="NCBI Taxonomy" id="28930"/>
    <lineage>
        <taxon>Eukaryota</taxon>
        <taxon>Viridiplantae</taxon>
        <taxon>Streptophyta</taxon>
        <taxon>Embryophyta</taxon>
        <taxon>Tracheophyta</taxon>
        <taxon>Spermatophyta</taxon>
        <taxon>Magnoliopsida</taxon>
        <taxon>eudicotyledons</taxon>
        <taxon>Gunneridae</taxon>
        <taxon>Pentapetalae</taxon>
        <taxon>rosids</taxon>
        <taxon>fabids</taxon>
        <taxon>Fagales</taxon>
        <taxon>Fagaceae</taxon>
        <taxon>Fagus</taxon>
    </lineage>
</organism>
<dbReference type="NCBIfam" id="TIGR00756">
    <property type="entry name" value="PPR"/>
    <property type="match status" value="4"/>
</dbReference>
<evidence type="ECO:0000256" key="1">
    <source>
        <dbReference type="ARBA" id="ARBA00022737"/>
    </source>
</evidence>
<dbReference type="InterPro" id="IPR046849">
    <property type="entry name" value="E2_motif"/>
</dbReference>
<evidence type="ECO:0000313" key="4">
    <source>
        <dbReference type="EMBL" id="SPC94554.1"/>
    </source>
</evidence>
<accession>A0A2N9G653</accession>
<dbReference type="PANTHER" id="PTHR47926:SF344">
    <property type="entry name" value="OS07G0636900 PROTEIN"/>
    <property type="match status" value="1"/>
</dbReference>
<dbReference type="InterPro" id="IPR011990">
    <property type="entry name" value="TPR-like_helical_dom_sf"/>
</dbReference>
<dbReference type="InterPro" id="IPR002885">
    <property type="entry name" value="PPR_rpt"/>
</dbReference>
<reference evidence="4" key="1">
    <citation type="submission" date="2018-02" db="EMBL/GenBank/DDBJ databases">
        <authorList>
            <person name="Cohen D.B."/>
            <person name="Kent A.D."/>
        </authorList>
    </citation>
    <scope>NUCLEOTIDE SEQUENCE</scope>
</reference>